<dbReference type="SMART" id="SM00342">
    <property type="entry name" value="HTH_ARAC"/>
    <property type="match status" value="1"/>
</dbReference>
<gene>
    <name evidence="5" type="ORF">Q765_09815</name>
</gene>
<dbReference type="PANTHER" id="PTHR43280:SF32">
    <property type="entry name" value="TRANSCRIPTIONAL REGULATORY PROTEIN"/>
    <property type="match status" value="1"/>
</dbReference>
<dbReference type="GO" id="GO:0043565">
    <property type="term" value="F:sequence-specific DNA binding"/>
    <property type="evidence" value="ECO:0007669"/>
    <property type="project" value="InterPro"/>
</dbReference>
<accession>A0A0A2M4H2</accession>
<dbReference type="InterPro" id="IPR018060">
    <property type="entry name" value="HTH_AraC"/>
</dbReference>
<dbReference type="Pfam" id="PF12833">
    <property type="entry name" value="HTH_18"/>
    <property type="match status" value="1"/>
</dbReference>
<dbReference type="PROSITE" id="PS01124">
    <property type="entry name" value="HTH_ARAC_FAMILY_2"/>
    <property type="match status" value="1"/>
</dbReference>
<sequence>MERIINFDSVHDYNAFNNNETLHPLISIVDLSKADPRSHYKMNFGLFCIILKEIKCGDLKYGNNYYDYQEGTLVFFAPGQVIEVDANGEIYQPVGKALIFHPDFLHGTALGKHMDDYSFFSYNTNEALHLSEKERKIILDCFAKIEYELEQSIDKHSKTLIASNIELFLNYCTRFYDRQFITRDTVHKGVLERFEDLLNGYFTSDRPRTEGLPSVAWCADQLNLSANYFGDLVKKETGKSAQEYIQAKVINIAKERIFNINKSVSEIAYDLGFKYPQHFTRLFKQRVGCTPSEFRKSNEDMIFSSN</sequence>
<keyword evidence="6" id="KW-1185">Reference proteome</keyword>
<dbReference type="Gene3D" id="1.10.10.60">
    <property type="entry name" value="Homeodomain-like"/>
    <property type="match status" value="2"/>
</dbReference>
<dbReference type="OrthoDB" id="2600165at2"/>
<evidence type="ECO:0000256" key="1">
    <source>
        <dbReference type="ARBA" id="ARBA00023015"/>
    </source>
</evidence>
<reference evidence="5 6" key="1">
    <citation type="submission" date="2013-09" db="EMBL/GenBank/DDBJ databases">
        <authorList>
            <person name="Zeng Z."/>
            <person name="Chen C."/>
        </authorList>
    </citation>
    <scope>NUCLEOTIDE SEQUENCE [LARGE SCALE GENOMIC DNA]</scope>
    <source>
        <strain evidence="5 6">WB 3.3-2</strain>
    </source>
</reference>
<dbReference type="InterPro" id="IPR020449">
    <property type="entry name" value="Tscrpt_reg_AraC-type_HTH"/>
</dbReference>
<evidence type="ECO:0000256" key="3">
    <source>
        <dbReference type="ARBA" id="ARBA00023163"/>
    </source>
</evidence>
<dbReference type="eggNOG" id="COG2207">
    <property type="taxonomic scope" value="Bacteria"/>
</dbReference>
<dbReference type="PANTHER" id="PTHR43280">
    <property type="entry name" value="ARAC-FAMILY TRANSCRIPTIONAL REGULATOR"/>
    <property type="match status" value="1"/>
</dbReference>
<dbReference type="InterPro" id="IPR009057">
    <property type="entry name" value="Homeodomain-like_sf"/>
</dbReference>
<dbReference type="RefSeq" id="WP_020214267.1">
    <property type="nucleotide sequence ID" value="NZ_JRLX01000009.1"/>
</dbReference>
<evidence type="ECO:0000313" key="6">
    <source>
        <dbReference type="Proteomes" id="UP000030152"/>
    </source>
</evidence>
<keyword evidence="3" id="KW-0804">Transcription</keyword>
<proteinExistence type="predicted"/>
<dbReference type="GO" id="GO:0003700">
    <property type="term" value="F:DNA-binding transcription factor activity"/>
    <property type="evidence" value="ECO:0007669"/>
    <property type="project" value="InterPro"/>
</dbReference>
<comment type="caution">
    <text evidence="5">The sequence shown here is derived from an EMBL/GenBank/DDBJ whole genome shotgun (WGS) entry which is preliminary data.</text>
</comment>
<evidence type="ECO:0000256" key="2">
    <source>
        <dbReference type="ARBA" id="ARBA00023125"/>
    </source>
</evidence>
<keyword evidence="1" id="KW-0805">Transcription regulation</keyword>
<dbReference type="EMBL" id="JRLX01000009">
    <property type="protein sequence ID" value="KGO86521.1"/>
    <property type="molecule type" value="Genomic_DNA"/>
</dbReference>
<organism evidence="5 6">
    <name type="scientific">Flavobacterium rivuli WB 3.3-2 = DSM 21788</name>
    <dbReference type="NCBI Taxonomy" id="1121895"/>
    <lineage>
        <taxon>Bacteria</taxon>
        <taxon>Pseudomonadati</taxon>
        <taxon>Bacteroidota</taxon>
        <taxon>Flavobacteriia</taxon>
        <taxon>Flavobacteriales</taxon>
        <taxon>Flavobacteriaceae</taxon>
        <taxon>Flavobacterium</taxon>
    </lineage>
</organism>
<evidence type="ECO:0000313" key="5">
    <source>
        <dbReference type="EMBL" id="KGO86521.1"/>
    </source>
</evidence>
<name>A0A0A2M4H2_9FLAO</name>
<protein>
    <submittedName>
        <fullName evidence="5">Transcriptional regulator</fullName>
    </submittedName>
</protein>
<feature type="domain" description="HTH araC/xylS-type" evidence="4">
    <location>
        <begin position="196"/>
        <end position="297"/>
    </location>
</feature>
<dbReference type="PRINTS" id="PR00032">
    <property type="entry name" value="HTHARAC"/>
</dbReference>
<dbReference type="AlphaFoldDB" id="A0A0A2M4H2"/>
<evidence type="ECO:0000259" key="4">
    <source>
        <dbReference type="PROSITE" id="PS01124"/>
    </source>
</evidence>
<dbReference type="STRING" id="1121895.GCA_000378485_03103"/>
<dbReference type="SUPFAM" id="SSF46689">
    <property type="entry name" value="Homeodomain-like"/>
    <property type="match status" value="1"/>
</dbReference>
<dbReference type="Proteomes" id="UP000030152">
    <property type="component" value="Unassembled WGS sequence"/>
</dbReference>
<keyword evidence="2" id="KW-0238">DNA-binding</keyword>